<name>A0A917UB50_9ACTN</name>
<organism evidence="2 3">
    <name type="scientific">Dactylosporangium sucinum</name>
    <dbReference type="NCBI Taxonomy" id="1424081"/>
    <lineage>
        <taxon>Bacteria</taxon>
        <taxon>Bacillati</taxon>
        <taxon>Actinomycetota</taxon>
        <taxon>Actinomycetes</taxon>
        <taxon>Micromonosporales</taxon>
        <taxon>Micromonosporaceae</taxon>
        <taxon>Dactylosporangium</taxon>
    </lineage>
</organism>
<dbReference type="Proteomes" id="UP000642070">
    <property type="component" value="Unassembled WGS sequence"/>
</dbReference>
<keyword evidence="3" id="KW-1185">Reference proteome</keyword>
<reference evidence="2" key="2">
    <citation type="submission" date="2020-09" db="EMBL/GenBank/DDBJ databases">
        <authorList>
            <person name="Sun Q."/>
            <person name="Ohkuma M."/>
        </authorList>
    </citation>
    <scope>NUCLEOTIDE SEQUENCE</scope>
    <source>
        <strain evidence="2">JCM 19831</strain>
    </source>
</reference>
<proteinExistence type="predicted"/>
<keyword evidence="1" id="KW-0472">Membrane</keyword>
<dbReference type="AlphaFoldDB" id="A0A917UB50"/>
<keyword evidence="1" id="KW-1133">Transmembrane helix</keyword>
<dbReference type="EMBL" id="BMPI01000066">
    <property type="protein sequence ID" value="GGM73567.1"/>
    <property type="molecule type" value="Genomic_DNA"/>
</dbReference>
<reference evidence="2" key="1">
    <citation type="journal article" date="2014" name="Int. J. Syst. Evol. Microbiol.">
        <title>Complete genome sequence of Corynebacterium casei LMG S-19264T (=DSM 44701T), isolated from a smear-ripened cheese.</title>
        <authorList>
            <consortium name="US DOE Joint Genome Institute (JGI-PGF)"/>
            <person name="Walter F."/>
            <person name="Albersmeier A."/>
            <person name="Kalinowski J."/>
            <person name="Ruckert C."/>
        </authorList>
    </citation>
    <scope>NUCLEOTIDE SEQUENCE</scope>
    <source>
        <strain evidence="2">JCM 19831</strain>
    </source>
</reference>
<evidence type="ECO:0000256" key="1">
    <source>
        <dbReference type="SAM" id="Phobius"/>
    </source>
</evidence>
<comment type="caution">
    <text evidence="2">The sequence shown here is derived from an EMBL/GenBank/DDBJ whole genome shotgun (WGS) entry which is preliminary data.</text>
</comment>
<sequence>MEPDDDHDAAVPSGGNSLMIIGMLGILVIVGFLYSAMTG</sequence>
<gene>
    <name evidence="2" type="ORF">GCM10007977_088900</name>
</gene>
<accession>A0A917UB50</accession>
<evidence type="ECO:0000313" key="2">
    <source>
        <dbReference type="EMBL" id="GGM73567.1"/>
    </source>
</evidence>
<protein>
    <submittedName>
        <fullName evidence="2">Uncharacterized protein</fullName>
    </submittedName>
</protein>
<feature type="transmembrane region" description="Helical" evidence="1">
    <location>
        <begin position="18"/>
        <end position="37"/>
    </location>
</feature>
<keyword evidence="1" id="KW-0812">Transmembrane</keyword>
<evidence type="ECO:0000313" key="3">
    <source>
        <dbReference type="Proteomes" id="UP000642070"/>
    </source>
</evidence>